<evidence type="ECO:0000313" key="10">
    <source>
        <dbReference type="Proteomes" id="UP000176593"/>
    </source>
</evidence>
<dbReference type="InterPro" id="IPR000100">
    <property type="entry name" value="RNase_P"/>
</dbReference>
<dbReference type="GO" id="GO:0004526">
    <property type="term" value="F:ribonuclease P activity"/>
    <property type="evidence" value="ECO:0007669"/>
    <property type="project" value="UniProtKB-UniRule"/>
</dbReference>
<gene>
    <name evidence="7" type="primary">rnpA</name>
    <name evidence="9" type="ORF">A3I41_02305</name>
</gene>
<evidence type="ECO:0000313" key="9">
    <source>
        <dbReference type="EMBL" id="OGL86367.1"/>
    </source>
</evidence>
<keyword evidence="5 7" id="KW-0378">Hydrolase</keyword>
<dbReference type="NCBIfam" id="TIGR00188">
    <property type="entry name" value="rnpA"/>
    <property type="match status" value="1"/>
</dbReference>
<evidence type="ECO:0000256" key="3">
    <source>
        <dbReference type="ARBA" id="ARBA00022722"/>
    </source>
</evidence>
<organism evidence="9 10">
    <name type="scientific">Candidatus Uhrbacteria bacterium RIFCSPLOWO2_02_FULL_48_18</name>
    <dbReference type="NCBI Taxonomy" id="1802408"/>
    <lineage>
        <taxon>Bacteria</taxon>
        <taxon>Candidatus Uhriibacteriota</taxon>
    </lineage>
</organism>
<keyword evidence="4 7" id="KW-0255">Endonuclease</keyword>
<comment type="subunit">
    <text evidence="7">Consists of a catalytic RNA component (M1 or rnpB) and a protein subunit.</text>
</comment>
<evidence type="ECO:0000256" key="1">
    <source>
        <dbReference type="ARBA" id="ARBA00002663"/>
    </source>
</evidence>
<evidence type="ECO:0000256" key="8">
    <source>
        <dbReference type="NCBIfam" id="TIGR00188"/>
    </source>
</evidence>
<evidence type="ECO:0000256" key="4">
    <source>
        <dbReference type="ARBA" id="ARBA00022759"/>
    </source>
</evidence>
<protein>
    <recommendedName>
        <fullName evidence="7 8">Ribonuclease P protein component</fullName>
        <shortName evidence="7">RNase P protein</shortName>
        <shortName evidence="7">RNaseP protein</shortName>
        <ecNumber evidence="7 8">3.1.26.5</ecNumber>
    </recommendedName>
    <alternativeName>
        <fullName evidence="7">Protein C5</fullName>
    </alternativeName>
</protein>
<keyword evidence="2 7" id="KW-0819">tRNA processing</keyword>
<dbReference type="GO" id="GO:0042781">
    <property type="term" value="F:3'-tRNA processing endoribonuclease activity"/>
    <property type="evidence" value="ECO:0007669"/>
    <property type="project" value="TreeGrafter"/>
</dbReference>
<dbReference type="PANTHER" id="PTHR33992">
    <property type="entry name" value="RIBONUCLEASE P PROTEIN COMPONENT"/>
    <property type="match status" value="1"/>
</dbReference>
<comment type="similarity">
    <text evidence="7">Belongs to the RnpA family.</text>
</comment>
<dbReference type="GO" id="GO:0001682">
    <property type="term" value="P:tRNA 5'-leader removal"/>
    <property type="evidence" value="ECO:0007669"/>
    <property type="project" value="UniProtKB-UniRule"/>
</dbReference>
<dbReference type="Gene3D" id="3.30.230.10">
    <property type="match status" value="1"/>
</dbReference>
<comment type="caution">
    <text evidence="9">The sequence shown here is derived from an EMBL/GenBank/DDBJ whole genome shotgun (WGS) entry which is preliminary data.</text>
</comment>
<dbReference type="InterPro" id="IPR014721">
    <property type="entry name" value="Ribsml_uS5_D2-typ_fold_subgr"/>
</dbReference>
<evidence type="ECO:0000256" key="6">
    <source>
        <dbReference type="ARBA" id="ARBA00022884"/>
    </source>
</evidence>
<dbReference type="SUPFAM" id="SSF54211">
    <property type="entry name" value="Ribosomal protein S5 domain 2-like"/>
    <property type="match status" value="1"/>
</dbReference>
<dbReference type="Pfam" id="PF00825">
    <property type="entry name" value="Ribonuclease_P"/>
    <property type="match status" value="1"/>
</dbReference>
<evidence type="ECO:0000256" key="5">
    <source>
        <dbReference type="ARBA" id="ARBA00022801"/>
    </source>
</evidence>
<name>A0A1F7V8E7_9BACT</name>
<dbReference type="GO" id="GO:0030677">
    <property type="term" value="C:ribonuclease P complex"/>
    <property type="evidence" value="ECO:0007669"/>
    <property type="project" value="TreeGrafter"/>
</dbReference>
<dbReference type="EC" id="3.1.26.5" evidence="7 8"/>
<comment type="catalytic activity">
    <reaction evidence="7">
        <text>Endonucleolytic cleavage of RNA, removing 5'-extranucleotides from tRNA precursor.</text>
        <dbReference type="EC" id="3.1.26.5"/>
    </reaction>
</comment>
<evidence type="ECO:0000256" key="7">
    <source>
        <dbReference type="HAMAP-Rule" id="MF_00227"/>
    </source>
</evidence>
<reference evidence="9 10" key="1">
    <citation type="journal article" date="2016" name="Nat. Commun.">
        <title>Thousands of microbial genomes shed light on interconnected biogeochemical processes in an aquifer system.</title>
        <authorList>
            <person name="Anantharaman K."/>
            <person name="Brown C.T."/>
            <person name="Hug L.A."/>
            <person name="Sharon I."/>
            <person name="Castelle C.J."/>
            <person name="Probst A.J."/>
            <person name="Thomas B.C."/>
            <person name="Singh A."/>
            <person name="Wilkins M.J."/>
            <person name="Karaoz U."/>
            <person name="Brodie E.L."/>
            <person name="Williams K.H."/>
            <person name="Hubbard S.S."/>
            <person name="Banfield J.F."/>
        </authorList>
    </citation>
    <scope>NUCLEOTIDE SEQUENCE [LARGE SCALE GENOMIC DNA]</scope>
</reference>
<dbReference type="HAMAP" id="MF_00227">
    <property type="entry name" value="RNase_P"/>
    <property type="match status" value="1"/>
</dbReference>
<dbReference type="PROSITE" id="PS00648">
    <property type="entry name" value="RIBONUCLEASE_P"/>
    <property type="match status" value="1"/>
</dbReference>
<proteinExistence type="inferred from homology"/>
<keyword evidence="3 7" id="KW-0540">Nuclease</keyword>
<comment type="function">
    <text evidence="1 7">RNaseP catalyzes the removal of the 5'-leader sequence from pre-tRNA to produce the mature 5'-terminus. It can also cleave other RNA substrates such as 4.5S RNA. The protein component plays an auxiliary but essential role in vivo by binding to the 5'-leader sequence and broadening the substrate specificity of the ribozyme.</text>
</comment>
<sequence>MFPSVNRLRNEKDIKTLFAKGRSVFDVTLGIRFAPNNLPVTRFTVVVGTKISKRAVVRNKIKRRIRGIVEKRLLEIKPGFDVLFLVKKETIDQTHKQLVEQIERMFKRAKLV</sequence>
<dbReference type="InterPro" id="IPR020539">
    <property type="entry name" value="RNase_P_CS"/>
</dbReference>
<accession>A0A1F7V8E7</accession>
<dbReference type="InterPro" id="IPR020568">
    <property type="entry name" value="Ribosomal_Su5_D2-typ_SF"/>
</dbReference>
<evidence type="ECO:0000256" key="2">
    <source>
        <dbReference type="ARBA" id="ARBA00022694"/>
    </source>
</evidence>
<dbReference type="EMBL" id="MGEQ01000010">
    <property type="protein sequence ID" value="OGL86367.1"/>
    <property type="molecule type" value="Genomic_DNA"/>
</dbReference>
<dbReference type="GO" id="GO:0000049">
    <property type="term" value="F:tRNA binding"/>
    <property type="evidence" value="ECO:0007669"/>
    <property type="project" value="UniProtKB-UniRule"/>
</dbReference>
<keyword evidence="6 7" id="KW-0694">RNA-binding</keyword>
<dbReference type="Proteomes" id="UP000176593">
    <property type="component" value="Unassembled WGS sequence"/>
</dbReference>
<dbReference type="PANTHER" id="PTHR33992:SF1">
    <property type="entry name" value="RIBONUCLEASE P PROTEIN COMPONENT"/>
    <property type="match status" value="1"/>
</dbReference>
<dbReference type="AlphaFoldDB" id="A0A1F7V8E7"/>